<keyword evidence="2" id="KW-1185">Reference proteome</keyword>
<gene>
    <name evidence="1" type="ORF">F383_01095</name>
</gene>
<dbReference type="AlphaFoldDB" id="A0A0B0NIR6"/>
<sequence length="24" mass="2674">MQLLDVAHTTCQVTTTYVGIVSHR</sequence>
<proteinExistence type="predicted"/>
<dbReference type="Proteomes" id="UP000032142">
    <property type="component" value="Unassembled WGS sequence"/>
</dbReference>
<name>A0A0B0NIR6_GOSAR</name>
<reference evidence="2" key="1">
    <citation type="submission" date="2014-09" db="EMBL/GenBank/DDBJ databases">
        <authorList>
            <person name="Mudge J."/>
            <person name="Ramaraj T."/>
            <person name="Lindquist I.E."/>
            <person name="Bharti A.K."/>
            <person name="Sundararajan A."/>
            <person name="Cameron C.T."/>
            <person name="Woodward J.E."/>
            <person name="May G.D."/>
            <person name="Brubaker C."/>
            <person name="Broadhvest J."/>
            <person name="Wilkins T.A."/>
        </authorList>
    </citation>
    <scope>NUCLEOTIDE SEQUENCE</scope>
    <source>
        <strain evidence="2">cv. AKA8401</strain>
    </source>
</reference>
<protein>
    <submittedName>
        <fullName evidence="1">Uncharacterized protein</fullName>
    </submittedName>
</protein>
<dbReference type="EMBL" id="KN398210">
    <property type="protein sequence ID" value="KHG12730.1"/>
    <property type="molecule type" value="Genomic_DNA"/>
</dbReference>
<organism evidence="1 2">
    <name type="scientific">Gossypium arboreum</name>
    <name type="common">Tree cotton</name>
    <name type="synonym">Gossypium nanking</name>
    <dbReference type="NCBI Taxonomy" id="29729"/>
    <lineage>
        <taxon>Eukaryota</taxon>
        <taxon>Viridiplantae</taxon>
        <taxon>Streptophyta</taxon>
        <taxon>Embryophyta</taxon>
        <taxon>Tracheophyta</taxon>
        <taxon>Spermatophyta</taxon>
        <taxon>Magnoliopsida</taxon>
        <taxon>eudicotyledons</taxon>
        <taxon>Gunneridae</taxon>
        <taxon>Pentapetalae</taxon>
        <taxon>rosids</taxon>
        <taxon>malvids</taxon>
        <taxon>Malvales</taxon>
        <taxon>Malvaceae</taxon>
        <taxon>Malvoideae</taxon>
        <taxon>Gossypium</taxon>
    </lineage>
</organism>
<evidence type="ECO:0000313" key="2">
    <source>
        <dbReference type="Proteomes" id="UP000032142"/>
    </source>
</evidence>
<evidence type="ECO:0000313" key="1">
    <source>
        <dbReference type="EMBL" id="KHG12730.1"/>
    </source>
</evidence>
<accession>A0A0B0NIR6</accession>